<dbReference type="InParanoid" id="F2U588"/>
<evidence type="ECO:0000313" key="4">
    <source>
        <dbReference type="EMBL" id="EGD82804.1"/>
    </source>
</evidence>
<keyword evidence="2" id="KW-0687">Ribonucleoprotein</keyword>
<dbReference type="RefSeq" id="XP_004996039.1">
    <property type="nucleotide sequence ID" value="XM_004995982.1"/>
</dbReference>
<dbReference type="GO" id="GO:0071011">
    <property type="term" value="C:precatalytic spliceosome"/>
    <property type="evidence" value="ECO:0007669"/>
    <property type="project" value="TreeGrafter"/>
</dbReference>
<dbReference type="EMBL" id="GL832961">
    <property type="protein sequence ID" value="EGD82804.1"/>
    <property type="molecule type" value="Genomic_DNA"/>
</dbReference>
<dbReference type="InterPro" id="IPR010920">
    <property type="entry name" value="LSM_dom_sf"/>
</dbReference>
<dbReference type="InterPro" id="IPR001163">
    <property type="entry name" value="Sm_dom_euk/arc"/>
</dbReference>
<dbReference type="eggNOG" id="KOG1784">
    <property type="taxonomic scope" value="Eukaryota"/>
</dbReference>
<keyword evidence="1" id="KW-0694">RNA-binding</keyword>
<name>F2U588_SALR5</name>
<evidence type="ECO:0000256" key="2">
    <source>
        <dbReference type="ARBA" id="ARBA00023274"/>
    </source>
</evidence>
<dbReference type="Proteomes" id="UP000007799">
    <property type="component" value="Unassembled WGS sequence"/>
</dbReference>
<dbReference type="GO" id="GO:0003729">
    <property type="term" value="F:mRNA binding"/>
    <property type="evidence" value="ECO:0007669"/>
    <property type="project" value="TreeGrafter"/>
</dbReference>
<dbReference type="Pfam" id="PF01423">
    <property type="entry name" value="LSM"/>
    <property type="match status" value="2"/>
</dbReference>
<keyword evidence="5" id="KW-1185">Reference proteome</keyword>
<reference evidence="4" key="1">
    <citation type="submission" date="2009-08" db="EMBL/GenBank/DDBJ databases">
        <title>Annotation of Salpingoeca rosetta.</title>
        <authorList>
            <consortium name="The Broad Institute Genome Sequencing Platform"/>
            <person name="Russ C."/>
            <person name="Cuomo C."/>
            <person name="Burger G."/>
            <person name="Gray M.W."/>
            <person name="Holland P.W.H."/>
            <person name="King N."/>
            <person name="Lang F.B.F."/>
            <person name="Roger A.J."/>
            <person name="Ruiz-Trillo I."/>
            <person name="Young S.K."/>
            <person name="Zeng Q."/>
            <person name="Gargeya S."/>
            <person name="Alvarado L."/>
            <person name="Berlin A."/>
            <person name="Chapman S.B."/>
            <person name="Chen Z."/>
            <person name="Freedman E."/>
            <person name="Gellesch M."/>
            <person name="Goldberg J."/>
            <person name="Griggs A."/>
            <person name="Gujja S."/>
            <person name="Heilman E."/>
            <person name="Heiman D."/>
            <person name="Howarth C."/>
            <person name="Mehta T."/>
            <person name="Neiman D."/>
            <person name="Pearson M."/>
            <person name="Roberts A."/>
            <person name="Saif S."/>
            <person name="Shea T."/>
            <person name="Shenoy N."/>
            <person name="Sisk P."/>
            <person name="Stolte C."/>
            <person name="Sykes S."/>
            <person name="White J."/>
            <person name="Yandava C."/>
            <person name="Haas B."/>
            <person name="Nusbaum C."/>
            <person name="Birren B."/>
        </authorList>
    </citation>
    <scope>NUCLEOTIDE SEQUENCE [LARGE SCALE GENOMIC DNA]</scope>
    <source>
        <strain evidence="4">ATCC 50818</strain>
    </source>
</reference>
<sequence>MDAYLKKKIAVVTQDGHFIVGTLRGFDQATNLILTDSSERVGNWLVNWMWSMRTASISNLCKRKLYLRSSIDGTLRGFDQATNLILTDSSERVVSLHEGVEVVPLGLYIIRGDNVLH</sequence>
<evidence type="ECO:0000259" key="3">
    <source>
        <dbReference type="SMART" id="SM00651"/>
    </source>
</evidence>
<dbReference type="GO" id="GO:0000398">
    <property type="term" value="P:mRNA splicing, via spliceosome"/>
    <property type="evidence" value="ECO:0007669"/>
    <property type="project" value="TreeGrafter"/>
</dbReference>
<dbReference type="PANTHER" id="PTHR15588:SF9">
    <property type="entry name" value="U6 SNRNA-ASSOCIATED SM-LIKE PROTEIN LSM8"/>
    <property type="match status" value="1"/>
</dbReference>
<dbReference type="STRING" id="946362.F2U588"/>
<dbReference type="KEGG" id="sre:PTSG_12025"/>
<evidence type="ECO:0000256" key="1">
    <source>
        <dbReference type="ARBA" id="ARBA00022884"/>
    </source>
</evidence>
<dbReference type="FunCoup" id="F2U588">
    <property type="interactions" value="1182"/>
</dbReference>
<dbReference type="SUPFAM" id="SSF50182">
    <property type="entry name" value="Sm-like ribonucleoproteins"/>
    <property type="match status" value="2"/>
</dbReference>
<dbReference type="GO" id="GO:0005688">
    <property type="term" value="C:U6 snRNP"/>
    <property type="evidence" value="ECO:0007669"/>
    <property type="project" value="TreeGrafter"/>
</dbReference>
<dbReference type="SMART" id="SM00651">
    <property type="entry name" value="Sm"/>
    <property type="match status" value="2"/>
</dbReference>
<gene>
    <name evidence="4" type="ORF">PTSG_12025</name>
</gene>
<dbReference type="GO" id="GO:0016740">
    <property type="term" value="F:transferase activity"/>
    <property type="evidence" value="ECO:0007669"/>
    <property type="project" value="UniProtKB-KW"/>
</dbReference>
<proteinExistence type="predicted"/>
<accession>F2U588</accession>
<dbReference type="GO" id="GO:0046540">
    <property type="term" value="C:U4/U6 x U5 tri-snRNP complex"/>
    <property type="evidence" value="ECO:0007669"/>
    <property type="project" value="TreeGrafter"/>
</dbReference>
<dbReference type="GeneID" id="16076625"/>
<feature type="domain" description="Sm" evidence="3">
    <location>
        <begin position="55"/>
        <end position="116"/>
    </location>
</feature>
<dbReference type="AlphaFoldDB" id="F2U588"/>
<dbReference type="InterPro" id="IPR044642">
    <property type="entry name" value="PTHR15588"/>
</dbReference>
<protein>
    <submittedName>
        <fullName evidence="4">N-alpha-acetyltransferase 38</fullName>
    </submittedName>
</protein>
<dbReference type="OrthoDB" id="10263346at2759"/>
<dbReference type="Gene3D" id="2.30.30.100">
    <property type="match status" value="2"/>
</dbReference>
<feature type="domain" description="Sm" evidence="3">
    <location>
        <begin position="1"/>
        <end position="50"/>
    </location>
</feature>
<organism evidence="5">
    <name type="scientific">Salpingoeca rosetta (strain ATCC 50818 / BSB-021)</name>
    <dbReference type="NCBI Taxonomy" id="946362"/>
    <lineage>
        <taxon>Eukaryota</taxon>
        <taxon>Choanoflagellata</taxon>
        <taxon>Craspedida</taxon>
        <taxon>Salpingoecidae</taxon>
        <taxon>Salpingoeca</taxon>
    </lineage>
</organism>
<keyword evidence="4" id="KW-0808">Transferase</keyword>
<dbReference type="PANTHER" id="PTHR15588">
    <property type="entry name" value="LSM1"/>
    <property type="match status" value="1"/>
</dbReference>
<evidence type="ECO:0000313" key="5">
    <source>
        <dbReference type="Proteomes" id="UP000007799"/>
    </source>
</evidence>